<dbReference type="EMBL" id="JWZX01001927">
    <property type="protein sequence ID" value="KOO31811.1"/>
    <property type="molecule type" value="Genomic_DNA"/>
</dbReference>
<protein>
    <submittedName>
        <fullName evidence="1">DNA (Cytosine-5)-methyltransferase 3b-like protein</fullName>
    </submittedName>
</protein>
<gene>
    <name evidence="1" type="ORF">Ctob_016315</name>
</gene>
<reference evidence="2" key="1">
    <citation type="journal article" date="2015" name="PLoS Genet.">
        <title>Genome Sequence and Transcriptome Analyses of Chrysochromulina tobin: Metabolic Tools for Enhanced Algal Fitness in the Prominent Order Prymnesiales (Haptophyceae).</title>
        <authorList>
            <person name="Hovde B.T."/>
            <person name="Deodato C.R."/>
            <person name="Hunsperger H.M."/>
            <person name="Ryken S.A."/>
            <person name="Yost W."/>
            <person name="Jha R.K."/>
            <person name="Patterson J."/>
            <person name="Monnat R.J. Jr."/>
            <person name="Barlow S.B."/>
            <person name="Starkenburg S.R."/>
            <person name="Cattolico R.A."/>
        </authorList>
    </citation>
    <scope>NUCLEOTIDE SEQUENCE</scope>
    <source>
        <strain evidence="2">CCMP291</strain>
    </source>
</reference>
<evidence type="ECO:0000313" key="2">
    <source>
        <dbReference type="Proteomes" id="UP000037460"/>
    </source>
</evidence>
<proteinExistence type="predicted"/>
<dbReference type="SUPFAM" id="SSF53335">
    <property type="entry name" value="S-adenosyl-L-methionine-dependent methyltransferases"/>
    <property type="match status" value="1"/>
</dbReference>
<dbReference type="GO" id="GO:0032259">
    <property type="term" value="P:methylation"/>
    <property type="evidence" value="ECO:0007669"/>
    <property type="project" value="UniProtKB-KW"/>
</dbReference>
<comment type="caution">
    <text evidence="1">The sequence shown here is derived from an EMBL/GenBank/DDBJ whole genome shotgun (WGS) entry which is preliminary data.</text>
</comment>
<evidence type="ECO:0000313" key="1">
    <source>
        <dbReference type="EMBL" id="KOO31811.1"/>
    </source>
</evidence>
<dbReference type="Gene3D" id="3.40.50.150">
    <property type="entry name" value="Vaccinia Virus protein VP39"/>
    <property type="match status" value="1"/>
</dbReference>
<dbReference type="InterPro" id="IPR029063">
    <property type="entry name" value="SAM-dependent_MTases_sf"/>
</dbReference>
<accession>A0A0M0JYS8</accession>
<keyword evidence="1" id="KW-0489">Methyltransferase</keyword>
<keyword evidence="1" id="KW-0808">Transferase</keyword>
<sequence length="280" mass="29958">MPPVSRRSALGGASARWSCFHCAVSGPPKTPAWSMHACGACRAVRLDGRLQHLALAPEDVRPFDHAAELSALNERIEVANAAQRASSPSLDAEALARLARDGERRNGLTVVSVCDGKGTLLGILLNAGVRVRRYVSVECDEHARRVCRAHYGGADYAARPHLAPDALRFVADATALSVAQLRGCDAWPVHLLAGSTPCDDISGCNERASQLGMQAEHSRLLYDFATLFRTLLAAGNDGVPLALFYENVVPASTRDRHALRSAFDGLPVLESEGAIFEAAR</sequence>
<organism evidence="1 2">
    <name type="scientific">Chrysochromulina tobinii</name>
    <dbReference type="NCBI Taxonomy" id="1460289"/>
    <lineage>
        <taxon>Eukaryota</taxon>
        <taxon>Haptista</taxon>
        <taxon>Haptophyta</taxon>
        <taxon>Prymnesiophyceae</taxon>
        <taxon>Prymnesiales</taxon>
        <taxon>Chrysochromulinaceae</taxon>
        <taxon>Chrysochromulina</taxon>
    </lineage>
</organism>
<keyword evidence="2" id="KW-1185">Reference proteome</keyword>
<dbReference type="Proteomes" id="UP000037460">
    <property type="component" value="Unassembled WGS sequence"/>
</dbReference>
<dbReference type="GO" id="GO:0008168">
    <property type="term" value="F:methyltransferase activity"/>
    <property type="evidence" value="ECO:0007669"/>
    <property type="project" value="UniProtKB-KW"/>
</dbReference>
<name>A0A0M0JYS8_9EUKA</name>
<feature type="non-terminal residue" evidence="1">
    <location>
        <position position="280"/>
    </location>
</feature>
<dbReference type="AlphaFoldDB" id="A0A0M0JYS8"/>